<reference evidence="1 2" key="1">
    <citation type="journal article" date="2012" name="J. Bacteriol.">
        <title>Complete genome sequence of Alcanivorax dieselolei type strain B5.</title>
        <authorList>
            <person name="Lai Q."/>
            <person name="Li W."/>
            <person name="Shao Z."/>
        </authorList>
    </citation>
    <scope>NUCLEOTIDE SEQUENCE [LARGE SCALE GENOMIC DNA]</scope>
    <source>
        <strain evidence="2">DSM 16502 / CGMCC 1.3690 / B-5</strain>
    </source>
</reference>
<name>K0CAA0_ALCDB</name>
<dbReference type="GO" id="GO:0051213">
    <property type="term" value="F:dioxygenase activity"/>
    <property type="evidence" value="ECO:0007669"/>
    <property type="project" value="UniProtKB-KW"/>
</dbReference>
<dbReference type="KEGG" id="adi:B5T_00345"/>
<dbReference type="STRING" id="930169.B5T_00345"/>
<proteinExistence type="predicted"/>
<organism evidence="1 2">
    <name type="scientific">Alcanivorax dieselolei (strain DSM 16502 / CGMCC 1.3690 / MCCC 1A00001 / B-5)</name>
    <name type="common">Alloalcanivorax dieselolei</name>
    <dbReference type="NCBI Taxonomy" id="930169"/>
    <lineage>
        <taxon>Bacteria</taxon>
        <taxon>Pseudomonadati</taxon>
        <taxon>Pseudomonadota</taxon>
        <taxon>Gammaproteobacteria</taxon>
        <taxon>Oceanospirillales</taxon>
        <taxon>Alcanivoracaceae</taxon>
        <taxon>Alloalcanivorax</taxon>
    </lineage>
</organism>
<keyword evidence="1" id="KW-0560">Oxidoreductase</keyword>
<dbReference type="Proteomes" id="UP000006286">
    <property type="component" value="Chromosome"/>
</dbReference>
<evidence type="ECO:0000313" key="1">
    <source>
        <dbReference type="EMBL" id="AFT68632.1"/>
    </source>
</evidence>
<keyword evidence="1" id="KW-0223">Dioxygenase</keyword>
<evidence type="ECO:0000313" key="2">
    <source>
        <dbReference type="Proteomes" id="UP000006286"/>
    </source>
</evidence>
<accession>K0CAA0</accession>
<dbReference type="HOGENOM" id="CLU_3211506_0_0_6"/>
<gene>
    <name evidence="1" type="ordered locus">B5T_00345</name>
</gene>
<keyword evidence="2" id="KW-1185">Reference proteome</keyword>
<protein>
    <submittedName>
        <fullName evidence="1">Phytanoyl-CoA dioxygenase</fullName>
    </submittedName>
</protein>
<sequence length="44" mass="5201">MLQFGVRSSELIHKGNEHFSLCDYEDMKSFRTSQREIGFSFGRE</sequence>
<dbReference type="AlphaFoldDB" id="K0CAA0"/>
<dbReference type="EMBL" id="CP003466">
    <property type="protein sequence ID" value="AFT68632.1"/>
    <property type="molecule type" value="Genomic_DNA"/>
</dbReference>